<evidence type="ECO:0000313" key="2">
    <source>
        <dbReference type="Proteomes" id="UP000502929"/>
    </source>
</evidence>
<accession>A0A6H0X3N3</accession>
<organism evidence="1 2">
    <name type="scientific">Klebsiella phage LASTA</name>
    <dbReference type="NCBI Taxonomy" id="2723758"/>
    <lineage>
        <taxon>Viruses</taxon>
        <taxon>Duplodnaviria</taxon>
        <taxon>Heunggongvirae</taxon>
        <taxon>Uroviricota</taxon>
        <taxon>Caudoviricetes</taxon>
        <taxon>Lastavirus</taxon>
        <taxon>Lastavirus lasta</taxon>
    </lineage>
</organism>
<dbReference type="EMBL" id="MT251347">
    <property type="protein sequence ID" value="QIW86687.1"/>
    <property type="molecule type" value="Genomic_DNA"/>
</dbReference>
<gene>
    <name evidence="1" type="ORF">24149LASTA_00060</name>
</gene>
<reference evidence="1 2" key="1">
    <citation type="submission" date="2020-03" db="EMBL/GenBank/DDBJ databases">
        <authorList>
            <person name="Kojic M."/>
            <person name="Vukotic G."/>
        </authorList>
    </citation>
    <scope>NUCLEOTIDE SEQUENCE [LARGE SCALE GENOMIC DNA]</scope>
</reference>
<sequence length="106" mass="12265">MCQALVLKYSNADPEQMLGQLPIEEVIDAVKERLRNELREEVRCEFKDEISQLEDELENGSDFESEAEAWEQDATELYRAIEKALTEDWETAKATLQRALQDSDVN</sequence>
<keyword evidence="2" id="KW-1185">Reference proteome</keyword>
<evidence type="ECO:0000313" key="1">
    <source>
        <dbReference type="EMBL" id="QIW86687.1"/>
    </source>
</evidence>
<dbReference type="Proteomes" id="UP000502929">
    <property type="component" value="Segment"/>
</dbReference>
<proteinExistence type="predicted"/>
<name>A0A6H0X3N3_9CAUD</name>
<protein>
    <submittedName>
        <fullName evidence="1">Uncharacterized protein</fullName>
    </submittedName>
</protein>